<feature type="chain" id="PRO_5047109285" evidence="2">
    <location>
        <begin position="21"/>
        <end position="274"/>
    </location>
</feature>
<comment type="caution">
    <text evidence="4">The sequence shown here is derived from an EMBL/GenBank/DDBJ whole genome shotgun (WGS) entry which is preliminary data.</text>
</comment>
<dbReference type="RefSeq" id="WP_380902228.1">
    <property type="nucleotide sequence ID" value="NZ_JBHUEG010000007.1"/>
</dbReference>
<dbReference type="InterPro" id="IPR050300">
    <property type="entry name" value="GDXG_lipolytic_enzyme"/>
</dbReference>
<dbReference type="InterPro" id="IPR049492">
    <property type="entry name" value="BD-FAE-like_dom"/>
</dbReference>
<dbReference type="Gene3D" id="3.40.50.1820">
    <property type="entry name" value="alpha/beta hydrolase"/>
    <property type="match status" value="1"/>
</dbReference>
<evidence type="ECO:0000256" key="1">
    <source>
        <dbReference type="ARBA" id="ARBA00022801"/>
    </source>
</evidence>
<evidence type="ECO:0000313" key="5">
    <source>
        <dbReference type="Proteomes" id="UP001597545"/>
    </source>
</evidence>
<reference evidence="5" key="1">
    <citation type="journal article" date="2019" name="Int. J. Syst. Evol. Microbiol.">
        <title>The Global Catalogue of Microorganisms (GCM) 10K type strain sequencing project: providing services to taxonomists for standard genome sequencing and annotation.</title>
        <authorList>
            <consortium name="The Broad Institute Genomics Platform"/>
            <consortium name="The Broad Institute Genome Sequencing Center for Infectious Disease"/>
            <person name="Wu L."/>
            <person name="Ma J."/>
        </authorList>
    </citation>
    <scope>NUCLEOTIDE SEQUENCE [LARGE SCALE GENOMIC DNA]</scope>
    <source>
        <strain evidence="5">KCTC 42662</strain>
    </source>
</reference>
<feature type="signal peptide" evidence="2">
    <location>
        <begin position="1"/>
        <end position="20"/>
    </location>
</feature>
<keyword evidence="1 4" id="KW-0378">Hydrolase</keyword>
<keyword evidence="5" id="KW-1185">Reference proteome</keyword>
<evidence type="ECO:0000256" key="2">
    <source>
        <dbReference type="SAM" id="SignalP"/>
    </source>
</evidence>
<dbReference type="Pfam" id="PF20434">
    <property type="entry name" value="BD-FAE"/>
    <property type="match status" value="1"/>
</dbReference>
<keyword evidence="2" id="KW-0732">Signal</keyword>
<protein>
    <submittedName>
        <fullName evidence="4">Alpha/beta hydrolase</fullName>
    </submittedName>
</protein>
<dbReference type="InterPro" id="IPR029058">
    <property type="entry name" value="AB_hydrolase_fold"/>
</dbReference>
<organism evidence="4 5">
    <name type="scientific">Sphingobacterium suaedae</name>
    <dbReference type="NCBI Taxonomy" id="1686402"/>
    <lineage>
        <taxon>Bacteria</taxon>
        <taxon>Pseudomonadati</taxon>
        <taxon>Bacteroidota</taxon>
        <taxon>Sphingobacteriia</taxon>
        <taxon>Sphingobacteriales</taxon>
        <taxon>Sphingobacteriaceae</taxon>
        <taxon>Sphingobacterium</taxon>
    </lineage>
</organism>
<dbReference type="PANTHER" id="PTHR48081">
    <property type="entry name" value="AB HYDROLASE SUPERFAMILY PROTEIN C4A8.06C"/>
    <property type="match status" value="1"/>
</dbReference>
<dbReference type="Proteomes" id="UP001597545">
    <property type="component" value="Unassembled WGS sequence"/>
</dbReference>
<accession>A0ABW5KF49</accession>
<name>A0ABW5KF49_9SPHI</name>
<evidence type="ECO:0000313" key="4">
    <source>
        <dbReference type="EMBL" id="MFD2547456.1"/>
    </source>
</evidence>
<dbReference type="PANTHER" id="PTHR48081:SF9">
    <property type="entry name" value="CARBOXYLESTERASE"/>
    <property type="match status" value="1"/>
</dbReference>
<sequence>MMRTLLLLCFKLIAGSFCLAQEVAYETVENISYIDDTTDNYQAQQCQMDIHYPTSGALKPVVIWYHGGGLTGGRREIPTFLKNKGLVVVGVGYRFAPKVRVHDIIEDAAKAVSYVMHHADKYHGDKRKIFLSGHSAGGYLTLMMGLNKTFLEREKVDVGEIAGIISFSGQAITHFTARQEAGIPEKQPTIGELAPLYWVRKDAPPIVLLTGDRELEMLGRYEENAYLKRMLLLVGHPNVQLIEFEGYGHDMTYPGFPILVSAIKRILSEREELQ</sequence>
<gene>
    <name evidence="4" type="ORF">ACFSR5_07350</name>
</gene>
<dbReference type="EMBL" id="JBHULR010000003">
    <property type="protein sequence ID" value="MFD2547456.1"/>
    <property type="molecule type" value="Genomic_DNA"/>
</dbReference>
<feature type="domain" description="BD-FAE-like" evidence="3">
    <location>
        <begin position="48"/>
        <end position="213"/>
    </location>
</feature>
<evidence type="ECO:0000259" key="3">
    <source>
        <dbReference type="Pfam" id="PF20434"/>
    </source>
</evidence>
<proteinExistence type="predicted"/>
<dbReference type="GO" id="GO:0016787">
    <property type="term" value="F:hydrolase activity"/>
    <property type="evidence" value="ECO:0007669"/>
    <property type="project" value="UniProtKB-KW"/>
</dbReference>
<dbReference type="SUPFAM" id="SSF53474">
    <property type="entry name" value="alpha/beta-Hydrolases"/>
    <property type="match status" value="1"/>
</dbReference>